<proteinExistence type="predicted"/>
<name>A0AAP0N2U4_9ROSI</name>
<protein>
    <submittedName>
        <fullName evidence="1">Uncharacterized protein</fullName>
    </submittedName>
</protein>
<dbReference type="EMBL" id="JBCGBO010000001">
    <property type="protein sequence ID" value="KAK9230456.1"/>
    <property type="molecule type" value="Genomic_DNA"/>
</dbReference>
<dbReference type="Proteomes" id="UP001428341">
    <property type="component" value="Unassembled WGS sequence"/>
</dbReference>
<sequence length="80" mass="8710">MPKPILLAAETQPKLSCCWYCSSLNARAVDLVQLKMKRMEQGLCKGFAAVARAVDLVQLLLQGLWISFSCCCKGCGSRSA</sequence>
<gene>
    <name evidence="1" type="ORF">WN944_023426</name>
</gene>
<evidence type="ECO:0000313" key="2">
    <source>
        <dbReference type="Proteomes" id="UP001428341"/>
    </source>
</evidence>
<reference evidence="1 2" key="1">
    <citation type="submission" date="2024-05" db="EMBL/GenBank/DDBJ databases">
        <title>Haplotype-resolved chromosome-level genome assembly of Huyou (Citrus changshanensis).</title>
        <authorList>
            <person name="Miao C."/>
            <person name="Chen W."/>
            <person name="Wu Y."/>
            <person name="Wang L."/>
            <person name="Zhao S."/>
            <person name="Grierson D."/>
            <person name="Xu C."/>
            <person name="Chen K."/>
        </authorList>
    </citation>
    <scope>NUCLEOTIDE SEQUENCE [LARGE SCALE GENOMIC DNA]</scope>
    <source>
        <strain evidence="1">01-14</strain>
        <tissue evidence="1">Leaf</tissue>
    </source>
</reference>
<evidence type="ECO:0000313" key="1">
    <source>
        <dbReference type="EMBL" id="KAK9230456.1"/>
    </source>
</evidence>
<accession>A0AAP0N2U4</accession>
<keyword evidence="2" id="KW-1185">Reference proteome</keyword>
<organism evidence="1 2">
    <name type="scientific">Citrus x changshan-huyou</name>
    <dbReference type="NCBI Taxonomy" id="2935761"/>
    <lineage>
        <taxon>Eukaryota</taxon>
        <taxon>Viridiplantae</taxon>
        <taxon>Streptophyta</taxon>
        <taxon>Embryophyta</taxon>
        <taxon>Tracheophyta</taxon>
        <taxon>Spermatophyta</taxon>
        <taxon>Magnoliopsida</taxon>
        <taxon>eudicotyledons</taxon>
        <taxon>Gunneridae</taxon>
        <taxon>Pentapetalae</taxon>
        <taxon>rosids</taxon>
        <taxon>malvids</taxon>
        <taxon>Sapindales</taxon>
        <taxon>Rutaceae</taxon>
        <taxon>Aurantioideae</taxon>
        <taxon>Citrus</taxon>
    </lineage>
</organism>
<comment type="caution">
    <text evidence="1">The sequence shown here is derived from an EMBL/GenBank/DDBJ whole genome shotgun (WGS) entry which is preliminary data.</text>
</comment>
<dbReference type="AlphaFoldDB" id="A0AAP0N2U4"/>